<keyword evidence="1" id="KW-0472">Membrane</keyword>
<dbReference type="Proteomes" id="UP000249364">
    <property type="component" value="Unassembled WGS sequence"/>
</dbReference>
<feature type="domain" description="VWFA" evidence="2">
    <location>
        <begin position="146"/>
        <end position="433"/>
    </location>
</feature>
<evidence type="ECO:0000313" key="3">
    <source>
        <dbReference type="EMBL" id="PZX40731.1"/>
    </source>
</evidence>
<evidence type="ECO:0000259" key="2">
    <source>
        <dbReference type="PROSITE" id="PS50234"/>
    </source>
</evidence>
<proteinExistence type="predicted"/>
<dbReference type="Gene3D" id="3.40.50.410">
    <property type="entry name" value="von Willebrand factor, type A domain"/>
    <property type="match status" value="1"/>
</dbReference>
<keyword evidence="1" id="KW-1133">Transmembrane helix</keyword>
<evidence type="ECO:0000313" key="4">
    <source>
        <dbReference type="Proteomes" id="UP000249364"/>
    </source>
</evidence>
<keyword evidence="4" id="KW-1185">Reference proteome</keyword>
<accession>A0A2W7PX96</accession>
<dbReference type="STRING" id="121821.GCA_001870675_02066"/>
<dbReference type="InterPro" id="IPR028087">
    <property type="entry name" value="Tad_N"/>
</dbReference>
<keyword evidence="1" id="KW-0812">Transmembrane</keyword>
<evidence type="ECO:0000256" key="1">
    <source>
        <dbReference type="SAM" id="Phobius"/>
    </source>
</evidence>
<dbReference type="SUPFAM" id="SSF53300">
    <property type="entry name" value="vWA-like"/>
    <property type="match status" value="1"/>
</dbReference>
<feature type="transmembrane region" description="Helical" evidence="1">
    <location>
        <begin position="20"/>
        <end position="41"/>
    </location>
</feature>
<organism evidence="3 4">
    <name type="scientific">Roseinatronobacter thiooxidans</name>
    <dbReference type="NCBI Taxonomy" id="121821"/>
    <lineage>
        <taxon>Bacteria</taxon>
        <taxon>Pseudomonadati</taxon>
        <taxon>Pseudomonadota</taxon>
        <taxon>Alphaproteobacteria</taxon>
        <taxon>Rhodobacterales</taxon>
        <taxon>Paracoccaceae</taxon>
        <taxon>Roseinatronobacter</taxon>
    </lineage>
</organism>
<dbReference type="RefSeq" id="WP_084386131.1">
    <property type="nucleotide sequence ID" value="NZ_MEHT01000008.1"/>
</dbReference>
<dbReference type="InterPro" id="IPR036465">
    <property type="entry name" value="vWFA_dom_sf"/>
</dbReference>
<dbReference type="PROSITE" id="PS50234">
    <property type="entry name" value="VWFA"/>
    <property type="match status" value="1"/>
</dbReference>
<name>A0A2W7PX96_9RHOB</name>
<gene>
    <name evidence="3" type="ORF">LY56_02614</name>
</gene>
<protein>
    <submittedName>
        <fullName evidence="3">Putative Flp pilus-assembly TadE/G-like protein</fullName>
    </submittedName>
</protein>
<dbReference type="EMBL" id="QKZQ01000012">
    <property type="protein sequence ID" value="PZX40731.1"/>
    <property type="molecule type" value="Genomic_DNA"/>
</dbReference>
<comment type="caution">
    <text evidence="3">The sequence shown here is derived from an EMBL/GenBank/DDBJ whole genome shotgun (WGS) entry which is preliminary data.</text>
</comment>
<dbReference type="Pfam" id="PF13400">
    <property type="entry name" value="Tad"/>
    <property type="match status" value="1"/>
</dbReference>
<sequence>MKSLSGPRPSFWRDEDGALLILGIFFFVAMLFTASLAIDIARYEQQRVQLQGIADRAVLAAANMRRDGDGDMNPTDHVRGYFLAEGFTSAQIDRMNIQVDPIAGGRRVTVQPQGTISTMLMSLIDINTLGVATPARAEISAPLPVEVVMVLDISWSMTAMTGNGQSRIENLRSAAAEMVRDLMQDREEGDVAITIVPYESWVVPPPGLLDYMENVSGAMSNANGTPQYCVEFQDWSELSDFRGNPTAEAVIGRNPAAANAVRNNRQAALSRRICGPLFGHRVTRPLVTSEDAAVAIIESLQPMGSTSIDLGLRFGAMFMDADMRPFIAERIVAGEISPSMANRPAGIDTPDVLRVMVVMTDGENCCGARFQPSVQDENALSVCHNLRAEGVLIYGIAFEAPEKGVELMSNCASSQSHFFNTNGAGLRATFEAIGRQINARSLRLTL</sequence>
<dbReference type="InterPro" id="IPR002035">
    <property type="entry name" value="VWF_A"/>
</dbReference>
<dbReference type="OrthoDB" id="7522752at2"/>
<dbReference type="AlphaFoldDB" id="A0A2W7PX96"/>
<reference evidence="3 4" key="1">
    <citation type="submission" date="2018-06" db="EMBL/GenBank/DDBJ databases">
        <title>Genomic Encyclopedia of Archaeal and Bacterial Type Strains, Phase II (KMG-II): from individual species to whole genera.</title>
        <authorList>
            <person name="Goeker M."/>
        </authorList>
    </citation>
    <scope>NUCLEOTIDE SEQUENCE [LARGE SCALE GENOMIC DNA]</scope>
    <source>
        <strain evidence="3 4">DSM 13087</strain>
    </source>
</reference>